<evidence type="ECO:0000256" key="2">
    <source>
        <dbReference type="ARBA" id="ARBA00022692"/>
    </source>
</evidence>
<keyword evidence="3 5" id="KW-1133">Transmembrane helix</keyword>
<protein>
    <submittedName>
        <fullName evidence="7">NADH dehydrogenase I, N subunit</fullName>
    </submittedName>
</protein>
<name>T1BTJ9_9ZZZZ</name>
<feature type="transmembrane region" description="Helical" evidence="5">
    <location>
        <begin position="38"/>
        <end position="58"/>
    </location>
</feature>
<comment type="subcellular location">
    <subcellularLocation>
        <location evidence="1">Membrane</location>
        <topology evidence="1">Multi-pass membrane protein</topology>
    </subcellularLocation>
</comment>
<keyword evidence="4 5" id="KW-0472">Membrane</keyword>
<dbReference type="Pfam" id="PF00361">
    <property type="entry name" value="Proton_antipo_M"/>
    <property type="match status" value="1"/>
</dbReference>
<organism evidence="7">
    <name type="scientific">mine drainage metagenome</name>
    <dbReference type="NCBI Taxonomy" id="410659"/>
    <lineage>
        <taxon>unclassified sequences</taxon>
        <taxon>metagenomes</taxon>
        <taxon>ecological metagenomes</taxon>
    </lineage>
</organism>
<accession>T1BTJ9</accession>
<reference evidence="7" key="2">
    <citation type="journal article" date="2014" name="ISME J.">
        <title>Microbial stratification in low pH oxic and suboxic macroscopic growths along an acid mine drainage.</title>
        <authorList>
            <person name="Mendez-Garcia C."/>
            <person name="Mesa V."/>
            <person name="Sprenger R.R."/>
            <person name="Richter M."/>
            <person name="Diez M.S."/>
            <person name="Solano J."/>
            <person name="Bargiela R."/>
            <person name="Golyshina O.V."/>
            <person name="Manteca A."/>
            <person name="Ramos J.L."/>
            <person name="Gallego J.R."/>
            <person name="Llorente I."/>
            <person name="Martins Dos Santos V.A."/>
            <person name="Jensen O.N."/>
            <person name="Pelaez A.I."/>
            <person name="Sanchez J."/>
            <person name="Ferrer M."/>
        </authorList>
    </citation>
    <scope>NUCLEOTIDE SEQUENCE</scope>
</reference>
<reference evidence="7" key="1">
    <citation type="submission" date="2013-08" db="EMBL/GenBank/DDBJ databases">
        <authorList>
            <person name="Mendez C."/>
            <person name="Richter M."/>
            <person name="Ferrer M."/>
            <person name="Sanchez J."/>
        </authorList>
    </citation>
    <scope>NUCLEOTIDE SEQUENCE</scope>
</reference>
<keyword evidence="2 5" id="KW-0812">Transmembrane</keyword>
<evidence type="ECO:0000256" key="1">
    <source>
        <dbReference type="ARBA" id="ARBA00004141"/>
    </source>
</evidence>
<evidence type="ECO:0000313" key="7">
    <source>
        <dbReference type="EMBL" id="EQD76251.1"/>
    </source>
</evidence>
<feature type="non-terminal residue" evidence="7">
    <location>
        <position position="110"/>
    </location>
</feature>
<evidence type="ECO:0000256" key="5">
    <source>
        <dbReference type="SAM" id="Phobius"/>
    </source>
</evidence>
<dbReference type="InterPro" id="IPR001750">
    <property type="entry name" value="ND/Mrp_TM"/>
</dbReference>
<dbReference type="GO" id="GO:0016020">
    <property type="term" value="C:membrane"/>
    <property type="evidence" value="ECO:0007669"/>
    <property type="project" value="UniProtKB-SubCell"/>
</dbReference>
<evidence type="ECO:0000256" key="4">
    <source>
        <dbReference type="ARBA" id="ARBA00023136"/>
    </source>
</evidence>
<comment type="caution">
    <text evidence="7">The sequence shown here is derived from an EMBL/GenBank/DDBJ whole genome shotgun (WGS) entry which is preliminary data.</text>
</comment>
<feature type="non-terminal residue" evidence="7">
    <location>
        <position position="1"/>
    </location>
</feature>
<feature type="transmembrane region" description="Helical" evidence="5">
    <location>
        <begin position="78"/>
        <end position="98"/>
    </location>
</feature>
<evidence type="ECO:0000256" key="3">
    <source>
        <dbReference type="ARBA" id="ARBA00022989"/>
    </source>
</evidence>
<evidence type="ECO:0000259" key="6">
    <source>
        <dbReference type="Pfam" id="PF00361"/>
    </source>
</evidence>
<dbReference type="AlphaFoldDB" id="T1BTJ9"/>
<dbReference type="EMBL" id="AUZX01002516">
    <property type="protein sequence ID" value="EQD76251.1"/>
    <property type="molecule type" value="Genomic_DNA"/>
</dbReference>
<gene>
    <name evidence="7" type="ORF">B1A_03427</name>
</gene>
<sequence length="110" mass="12070">HPIAAFTMLIFMFSLAGIPPFGGFLAKFYVFFAVIHAGYSWLAVVGIIFAAIGAFYYLRIVMLMYMKEPESAVEFNASSMGSLGLLLTAGMTVFLGVYPTPFVEYIKSSL</sequence>
<feature type="domain" description="NADH:quinone oxidoreductase/Mrp antiporter transmembrane" evidence="6">
    <location>
        <begin position="2"/>
        <end position="52"/>
    </location>
</feature>
<feature type="transmembrane region" description="Helical" evidence="5">
    <location>
        <begin position="6"/>
        <end position="26"/>
    </location>
</feature>
<proteinExistence type="predicted"/>
<dbReference type="PANTHER" id="PTHR22773">
    <property type="entry name" value="NADH DEHYDROGENASE"/>
    <property type="match status" value="1"/>
</dbReference>